<name>A0A829YPN3_9GAMM</name>
<protein>
    <submittedName>
        <fullName evidence="4">Asparaginase</fullName>
    </submittedName>
</protein>
<feature type="binding site" evidence="2">
    <location>
        <position position="73"/>
    </location>
    <ligand>
        <name>substrate</name>
    </ligand>
</feature>
<accession>A0A829YPN3</accession>
<dbReference type="InterPro" id="IPR006034">
    <property type="entry name" value="Asparaginase/glutaminase-like"/>
</dbReference>
<keyword evidence="5" id="KW-1185">Reference proteome</keyword>
<gene>
    <name evidence="4" type="primary">aspG</name>
    <name evidence="4" type="ORF">GCM10011487_67630</name>
</gene>
<dbReference type="Proteomes" id="UP000445000">
    <property type="component" value="Unassembled WGS sequence"/>
</dbReference>
<evidence type="ECO:0000256" key="2">
    <source>
        <dbReference type="PIRSR" id="PIRSR001220-2"/>
    </source>
</evidence>
<proteinExistence type="predicted"/>
<evidence type="ECO:0000313" key="4">
    <source>
        <dbReference type="EMBL" id="GFE84763.1"/>
    </source>
</evidence>
<feature type="domain" description="L-asparaginase N-terminal" evidence="3">
    <location>
        <begin position="23"/>
        <end position="171"/>
    </location>
</feature>
<dbReference type="GO" id="GO:0004067">
    <property type="term" value="F:asparaginase activity"/>
    <property type="evidence" value="ECO:0007669"/>
    <property type="project" value="UniProtKB-UniRule"/>
</dbReference>
<dbReference type="PRINTS" id="PR00139">
    <property type="entry name" value="ASNGLNASE"/>
</dbReference>
<reference evidence="5" key="1">
    <citation type="submission" date="2020-01" db="EMBL/GenBank/DDBJ databases">
        <title>'Steroidobacter agaridevorans' sp. nov., agar-degrading bacteria isolated from rhizosphere soils.</title>
        <authorList>
            <person name="Ikenaga M."/>
            <person name="Kataoka M."/>
            <person name="Murouchi A."/>
            <person name="Katsuragi S."/>
            <person name="Sakai M."/>
        </authorList>
    </citation>
    <scope>NUCLEOTIDE SEQUENCE [LARGE SCALE GENOMIC DNA]</scope>
    <source>
        <strain evidence="5">YU21-B</strain>
    </source>
</reference>
<dbReference type="PIRSF" id="PIRSF500176">
    <property type="entry name" value="L_ASNase"/>
    <property type="match status" value="1"/>
</dbReference>
<dbReference type="InterPro" id="IPR037152">
    <property type="entry name" value="L-asparaginase_N_sf"/>
</dbReference>
<evidence type="ECO:0000313" key="5">
    <source>
        <dbReference type="Proteomes" id="UP000445000"/>
    </source>
</evidence>
<dbReference type="AlphaFoldDB" id="A0A829YPN3"/>
<comment type="caution">
    <text evidence="4">The sequence shown here is derived from an EMBL/GenBank/DDBJ whole genome shotgun (WGS) entry which is preliminary data.</text>
</comment>
<sequence length="182" mass="19886">MALLQSGARGWYLARMQKVTPPIVVITTGGTIDKAYFDALSAYKIGEPMVKKMLDVANVTRPFRVVEMFRKDSLDLTDQDRRALFETVAALDTDRVVITHGTDTMTDSAQVLKAIAGKTIVFTGALSPARFAESDAMFNLGMAFAAVQTLPAGVYVAMSGQVFRGDEVKKDREHARFVSTAE</sequence>
<dbReference type="PIRSF" id="PIRSF001220">
    <property type="entry name" value="L-ASNase_gatD"/>
    <property type="match status" value="1"/>
</dbReference>
<dbReference type="Gene3D" id="3.40.50.1170">
    <property type="entry name" value="L-asparaginase, N-terminal domain"/>
    <property type="match status" value="1"/>
</dbReference>
<dbReference type="PANTHER" id="PTHR11707:SF28">
    <property type="entry name" value="60 KDA LYSOPHOSPHOLIPASE"/>
    <property type="match status" value="1"/>
</dbReference>
<dbReference type="SUPFAM" id="SSF53774">
    <property type="entry name" value="Glutaminase/Asparaginase"/>
    <property type="match status" value="1"/>
</dbReference>
<dbReference type="Pfam" id="PF00710">
    <property type="entry name" value="Asparaginase"/>
    <property type="match status" value="1"/>
</dbReference>
<dbReference type="InterPro" id="IPR036152">
    <property type="entry name" value="Asp/glu_Ase-like_sf"/>
</dbReference>
<organism evidence="4 5">
    <name type="scientific">Steroidobacter agaridevorans</name>
    <dbReference type="NCBI Taxonomy" id="2695856"/>
    <lineage>
        <taxon>Bacteria</taxon>
        <taxon>Pseudomonadati</taxon>
        <taxon>Pseudomonadota</taxon>
        <taxon>Gammaproteobacteria</taxon>
        <taxon>Steroidobacterales</taxon>
        <taxon>Steroidobacteraceae</taxon>
        <taxon>Steroidobacter</taxon>
    </lineage>
</organism>
<evidence type="ECO:0000259" key="3">
    <source>
        <dbReference type="Pfam" id="PF00710"/>
    </source>
</evidence>
<dbReference type="PANTHER" id="PTHR11707">
    <property type="entry name" value="L-ASPARAGINASE"/>
    <property type="match status" value="1"/>
</dbReference>
<dbReference type="InterPro" id="IPR027474">
    <property type="entry name" value="L-asparaginase_N"/>
</dbReference>
<evidence type="ECO:0000256" key="1">
    <source>
        <dbReference type="PIRSR" id="PIRSR001220-1"/>
    </source>
</evidence>
<feature type="binding site" evidence="2">
    <location>
        <begin position="102"/>
        <end position="103"/>
    </location>
    <ligand>
        <name>substrate</name>
    </ligand>
</feature>
<dbReference type="EMBL" id="BLJN01000010">
    <property type="protein sequence ID" value="GFE84763.1"/>
    <property type="molecule type" value="Genomic_DNA"/>
</dbReference>
<dbReference type="PROSITE" id="PS51732">
    <property type="entry name" value="ASN_GLN_ASE_3"/>
    <property type="match status" value="1"/>
</dbReference>
<feature type="active site" description="O-isoaspartyl threonine intermediate" evidence="1">
    <location>
        <position position="31"/>
    </location>
</feature>